<feature type="domain" description="Glycine-rich" evidence="2">
    <location>
        <begin position="270"/>
        <end position="485"/>
    </location>
</feature>
<feature type="region of interest" description="Disordered" evidence="1">
    <location>
        <begin position="399"/>
        <end position="448"/>
    </location>
</feature>
<dbReference type="OrthoDB" id="1921264at2"/>
<feature type="region of interest" description="Disordered" evidence="1">
    <location>
        <begin position="1"/>
        <end position="37"/>
    </location>
</feature>
<dbReference type="Pfam" id="PF03406">
    <property type="entry name" value="Phage_fiber_2"/>
    <property type="match status" value="1"/>
</dbReference>
<dbReference type="Pfam" id="PF21722">
    <property type="entry name" value="Gly_rich_2"/>
    <property type="match status" value="1"/>
</dbReference>
<dbReference type="GO" id="GO:0046718">
    <property type="term" value="P:symbiont entry into host cell"/>
    <property type="evidence" value="ECO:0007669"/>
    <property type="project" value="InterPro"/>
</dbReference>
<evidence type="ECO:0000313" key="4">
    <source>
        <dbReference type="Proteomes" id="UP000242222"/>
    </source>
</evidence>
<gene>
    <name evidence="3" type="ORF">SAMN05216516_10533</name>
</gene>
<name>A0A1I4XXE6_9GAMM</name>
<dbReference type="RefSeq" id="WP_092877332.1">
    <property type="nucleotide sequence ID" value="NZ_FOVC01000005.1"/>
</dbReference>
<dbReference type="InterPro" id="IPR005068">
    <property type="entry name" value="Phage_lambda_Stf-r2"/>
</dbReference>
<dbReference type="Proteomes" id="UP000242222">
    <property type="component" value="Unassembled WGS sequence"/>
</dbReference>
<dbReference type="EMBL" id="FOVC01000005">
    <property type="protein sequence ID" value="SFN29909.1"/>
    <property type="molecule type" value="Genomic_DNA"/>
</dbReference>
<feature type="compositionally biased region" description="Polar residues" evidence="1">
    <location>
        <begin position="26"/>
        <end position="35"/>
    </location>
</feature>
<proteinExistence type="predicted"/>
<sequence>MKKTDLPARKPVPFAANGSRRDLTDKTPTGSNQASYDAGFPPVTMVIKAAGGLPPDGRDFNQAFNELYAGLRWQNAGGGYPFDADFAAAISGYPAGVKLPNSTSDGFWLNTLDGNTNNPEVKDSTLTGWVPVNNYGTSSVTGLTTGTVTLSTLQASKNEIALSGTLTGNITLIVPAWQRSFNVTNNCQGNFTVSIKTSTGTGLVMSSGRNNLYCDGKNITAVLPVASLTNAGITQLSSATNSDAENVAATPKAVKDALANAVNRQQKFTASGSFTVPTGVTTIYLSGCAAGGGGASGATNSGGKSSLVGGGGGGGGGAGQSIIKQAFTVTPGQVLTISIGAAGNGAQASTAGGGYNGNNGGNTSVTGLVTLLGGSGGGAGGVVDNDYVGGGGAGGDGGEGYPAGSSGSDGNYAGNGGPGASSTFGGGGGASRAVKSNPEGKDYQGQPAFGFGAGGGGSGGAYGATDALFSYSAGDGAPGLMIVEW</sequence>
<organism evidence="3 4">
    <name type="scientific">Izhakiella capsodis</name>
    <dbReference type="NCBI Taxonomy" id="1367852"/>
    <lineage>
        <taxon>Bacteria</taxon>
        <taxon>Pseudomonadati</taxon>
        <taxon>Pseudomonadota</taxon>
        <taxon>Gammaproteobacteria</taxon>
        <taxon>Enterobacterales</taxon>
        <taxon>Erwiniaceae</taxon>
        <taxon>Izhakiella</taxon>
    </lineage>
</organism>
<dbReference type="GO" id="GO:0019062">
    <property type="term" value="P:virion attachment to host cell"/>
    <property type="evidence" value="ECO:0007669"/>
    <property type="project" value="InterPro"/>
</dbReference>
<keyword evidence="4" id="KW-1185">Reference proteome</keyword>
<evidence type="ECO:0000259" key="2">
    <source>
        <dbReference type="Pfam" id="PF21722"/>
    </source>
</evidence>
<protein>
    <submittedName>
        <fullName evidence="3">Phage tail fibre repeat-containing protein</fullName>
    </submittedName>
</protein>
<evidence type="ECO:0000256" key="1">
    <source>
        <dbReference type="SAM" id="MobiDB-lite"/>
    </source>
</evidence>
<dbReference type="STRING" id="1367852.SAMN05216516_10533"/>
<feature type="compositionally biased region" description="Gly residues" evidence="1">
    <location>
        <begin position="413"/>
        <end position="430"/>
    </location>
</feature>
<dbReference type="InterPro" id="IPR049304">
    <property type="entry name" value="Gly_rich_dom"/>
</dbReference>
<dbReference type="AlphaFoldDB" id="A0A1I4XXE6"/>
<accession>A0A1I4XXE6</accession>
<evidence type="ECO:0000313" key="3">
    <source>
        <dbReference type="EMBL" id="SFN29909.1"/>
    </source>
</evidence>
<reference evidence="4" key="1">
    <citation type="submission" date="2016-10" db="EMBL/GenBank/DDBJ databases">
        <authorList>
            <person name="Varghese N."/>
            <person name="Submissions S."/>
        </authorList>
    </citation>
    <scope>NUCLEOTIDE SEQUENCE [LARGE SCALE GENOMIC DNA]</scope>
    <source>
        <strain evidence="4">N6PO6</strain>
    </source>
</reference>